<dbReference type="InterPro" id="IPR040256">
    <property type="entry name" value="At4g02000-like"/>
</dbReference>
<dbReference type="PANTHER" id="PTHR31286:SF167">
    <property type="entry name" value="OS09G0268800 PROTEIN"/>
    <property type="match status" value="1"/>
</dbReference>
<evidence type="ECO:0000313" key="2">
    <source>
        <dbReference type="Proteomes" id="UP001202328"/>
    </source>
</evidence>
<keyword evidence="2" id="KW-1185">Reference proteome</keyword>
<reference evidence="1" key="1">
    <citation type="submission" date="2022-04" db="EMBL/GenBank/DDBJ databases">
        <title>A functionally conserved STORR gene fusion in Papaver species that diverged 16.8 million years ago.</title>
        <authorList>
            <person name="Catania T."/>
        </authorList>
    </citation>
    <scope>NUCLEOTIDE SEQUENCE</scope>
    <source>
        <strain evidence="1">S-188037</strain>
    </source>
</reference>
<dbReference type="EMBL" id="JAJJMB010014612">
    <property type="protein sequence ID" value="KAI3859343.1"/>
    <property type="molecule type" value="Genomic_DNA"/>
</dbReference>
<dbReference type="PANTHER" id="PTHR31286">
    <property type="entry name" value="GLYCINE-RICH CELL WALL STRUCTURAL PROTEIN 1.8-LIKE"/>
    <property type="match status" value="1"/>
</dbReference>
<evidence type="ECO:0000313" key="1">
    <source>
        <dbReference type="EMBL" id="KAI3859343.1"/>
    </source>
</evidence>
<organism evidence="1 2">
    <name type="scientific">Papaver atlanticum</name>
    <dbReference type="NCBI Taxonomy" id="357466"/>
    <lineage>
        <taxon>Eukaryota</taxon>
        <taxon>Viridiplantae</taxon>
        <taxon>Streptophyta</taxon>
        <taxon>Embryophyta</taxon>
        <taxon>Tracheophyta</taxon>
        <taxon>Spermatophyta</taxon>
        <taxon>Magnoliopsida</taxon>
        <taxon>Ranunculales</taxon>
        <taxon>Papaveraceae</taxon>
        <taxon>Papaveroideae</taxon>
        <taxon>Papaver</taxon>
    </lineage>
</organism>
<dbReference type="AlphaFoldDB" id="A0AAD4S443"/>
<proteinExistence type="predicted"/>
<evidence type="ECO:0008006" key="3">
    <source>
        <dbReference type="Google" id="ProtNLM"/>
    </source>
</evidence>
<protein>
    <recommendedName>
        <fullName evidence="3">DUF4283 domain-containing protein</fullName>
    </recommendedName>
</protein>
<accession>A0AAD4S443</accession>
<dbReference type="Proteomes" id="UP001202328">
    <property type="component" value="Unassembled WGS sequence"/>
</dbReference>
<comment type="caution">
    <text evidence="1">The sequence shown here is derived from an EMBL/GenBank/DDBJ whole genome shotgun (WGS) entry which is preliminary data.</text>
</comment>
<name>A0AAD4S443_9MAGN</name>
<sequence>MTDLLVLDLWHIYGNAFPLAECYPGMKIERDALKYIMIWVQFLNLKHFHYNEAVMAQIAYHIGMVLDLRPTNASPVGDEPMLAEVQLNIERPLKFALRVKVGNNPESMIYLYYNNLPFRVCNNCYILGHLAESCTLLNNRMLEGIYDVHEMSEPDEPDSQSWEPEFKVLFGNQIDELLVSDARMASPVNISHMSVLNREDIFMDAISSQNSQNEISENVSLEIVHESQEIATIENSALGKRLFSEISPTLENFPPELGYLQVVVNQRLSSASDRPDFDFEMADAHFSYSNEPVEEEEDENLYTPYRELTVDSSQSAFRMSFDSPDPIELNSSLGSNSEEISEENTSGIMIDQFGSFLGFDIIANLAGVTDPMREMSENAVKSAIEGEAGEKLKGVQVHTKQNLFVLFLN</sequence>
<gene>
    <name evidence="1" type="ORF">MKW98_007724</name>
</gene>